<organism evidence="2 3">
    <name type="scientific">Leucobacter iarius</name>
    <dbReference type="NCBI Taxonomy" id="333963"/>
    <lineage>
        <taxon>Bacteria</taxon>
        <taxon>Bacillati</taxon>
        <taxon>Actinomycetota</taxon>
        <taxon>Actinomycetes</taxon>
        <taxon>Micrococcales</taxon>
        <taxon>Microbacteriaceae</taxon>
        <taxon>Leucobacter</taxon>
    </lineage>
</organism>
<evidence type="ECO:0000313" key="2">
    <source>
        <dbReference type="EMBL" id="GAA1790917.1"/>
    </source>
</evidence>
<keyword evidence="3" id="KW-1185">Reference proteome</keyword>
<proteinExistence type="predicted"/>
<feature type="region of interest" description="Disordered" evidence="1">
    <location>
        <begin position="44"/>
        <end position="67"/>
    </location>
</feature>
<protein>
    <recommendedName>
        <fullName evidence="4">HK97 gp10 family phage protein</fullName>
    </recommendedName>
</protein>
<evidence type="ECO:0000313" key="3">
    <source>
        <dbReference type="Proteomes" id="UP001500851"/>
    </source>
</evidence>
<dbReference type="EMBL" id="BAAAOB010000002">
    <property type="protein sequence ID" value="GAA1790917.1"/>
    <property type="molecule type" value="Genomic_DNA"/>
</dbReference>
<comment type="caution">
    <text evidence="2">The sequence shown here is derived from an EMBL/GenBank/DDBJ whole genome shotgun (WGS) entry which is preliminary data.</text>
</comment>
<name>A0ABN2LJX6_9MICO</name>
<evidence type="ECO:0000256" key="1">
    <source>
        <dbReference type="SAM" id="MobiDB-lite"/>
    </source>
</evidence>
<accession>A0ABN2LJX6</accession>
<sequence length="135" mass="14471">MGSTVSSGSEYLRIEQRGAAKFRKTLRAAGDDLEDMKEAHAKAAGIVEGETRRRVPRGATGRLAGSIRSSGTKTAGVIRAGRKSIPYAGVIHWGWPARHITPRPFAADAAKATESQWGRIYDDLVAKAISRIQGA</sequence>
<evidence type="ECO:0008006" key="4">
    <source>
        <dbReference type="Google" id="ProtNLM"/>
    </source>
</evidence>
<gene>
    <name evidence="2" type="ORF">GCM10009768_19960</name>
</gene>
<dbReference type="Proteomes" id="UP001500851">
    <property type="component" value="Unassembled WGS sequence"/>
</dbReference>
<dbReference type="RefSeq" id="WP_344031921.1">
    <property type="nucleotide sequence ID" value="NZ_BAAAOB010000002.1"/>
</dbReference>
<reference evidence="2 3" key="1">
    <citation type="journal article" date="2019" name="Int. J. Syst. Evol. Microbiol.">
        <title>The Global Catalogue of Microorganisms (GCM) 10K type strain sequencing project: providing services to taxonomists for standard genome sequencing and annotation.</title>
        <authorList>
            <consortium name="The Broad Institute Genomics Platform"/>
            <consortium name="The Broad Institute Genome Sequencing Center for Infectious Disease"/>
            <person name="Wu L."/>
            <person name="Ma J."/>
        </authorList>
    </citation>
    <scope>NUCLEOTIDE SEQUENCE [LARGE SCALE GENOMIC DNA]</scope>
    <source>
        <strain evidence="2 3">JCM 14736</strain>
    </source>
</reference>